<proteinExistence type="predicted"/>
<evidence type="ECO:0000256" key="1">
    <source>
        <dbReference type="SAM" id="Phobius"/>
    </source>
</evidence>
<sequence>MAPAILPAIRRHFDPGVPSGDFSSQWEYPTDVFSVLLILGGDVVGRALAQLVGSRVTPVAFSFGWVAYAVQTVLSVIGEKKLIADPDYACKVINGRTGYVRDNSSWVIGRVVRDFDSWMHDSKRGAEIRTHLQQMLAKRWERDRRAAEDKKRGSGEDVPRPSRAGLLVSVFTADRAEPGHPDCDWVYILGFPVAILQLGVAAIPCGLFGDWSILLVTAAGILLAFGTGGIGQWTEEKWACRRNSNKTVILTRGNGSQHAIVIIGDGKGLDLEDLAAGPSGVAASTPYTTIVTVTILAVLWILLLITAAGIKQNTWFLIAVGAIGIVQNILVAGWPRSPEAFGIPLREEKHVFGEQKVMDTLFAVEDKYPRVGRSMLDTFFPGKLLPEEEERWCKTIQITKLHAYKKNDIEVDSRLRGGVTLPRAFQATIRPTNSREVCGTDS</sequence>
<dbReference type="EMBL" id="ONZQ02000003">
    <property type="protein sequence ID" value="SPO00289.1"/>
    <property type="molecule type" value="Genomic_DNA"/>
</dbReference>
<protein>
    <submittedName>
        <fullName evidence="2">Uncharacterized protein</fullName>
    </submittedName>
</protein>
<feature type="transmembrane region" description="Helical" evidence="1">
    <location>
        <begin position="315"/>
        <end position="334"/>
    </location>
</feature>
<feature type="transmembrane region" description="Helical" evidence="1">
    <location>
        <begin position="185"/>
        <end position="206"/>
    </location>
</feature>
<organism evidence="2 3">
    <name type="scientific">Cephalotrichum gorgonifer</name>
    <dbReference type="NCBI Taxonomy" id="2041049"/>
    <lineage>
        <taxon>Eukaryota</taxon>
        <taxon>Fungi</taxon>
        <taxon>Dikarya</taxon>
        <taxon>Ascomycota</taxon>
        <taxon>Pezizomycotina</taxon>
        <taxon>Sordariomycetes</taxon>
        <taxon>Hypocreomycetidae</taxon>
        <taxon>Microascales</taxon>
        <taxon>Microascaceae</taxon>
        <taxon>Cephalotrichum</taxon>
    </lineage>
</organism>
<reference evidence="2" key="1">
    <citation type="submission" date="2018-03" db="EMBL/GenBank/DDBJ databases">
        <authorList>
            <person name="Guldener U."/>
        </authorList>
    </citation>
    <scope>NUCLEOTIDE SEQUENCE</scope>
</reference>
<dbReference type="AlphaFoldDB" id="A0AAE8STP5"/>
<evidence type="ECO:0000313" key="3">
    <source>
        <dbReference type="Proteomes" id="UP001187682"/>
    </source>
</evidence>
<keyword evidence="1" id="KW-1133">Transmembrane helix</keyword>
<feature type="transmembrane region" description="Helical" evidence="1">
    <location>
        <begin position="213"/>
        <end position="233"/>
    </location>
</feature>
<keyword evidence="1" id="KW-0472">Membrane</keyword>
<keyword evidence="1" id="KW-0812">Transmembrane</keyword>
<gene>
    <name evidence="2" type="ORF">DNG_03134</name>
</gene>
<keyword evidence="3" id="KW-1185">Reference proteome</keyword>
<dbReference type="Proteomes" id="UP001187682">
    <property type="component" value="Unassembled WGS sequence"/>
</dbReference>
<name>A0AAE8STP5_9PEZI</name>
<comment type="caution">
    <text evidence="2">The sequence shown here is derived from an EMBL/GenBank/DDBJ whole genome shotgun (WGS) entry which is preliminary data.</text>
</comment>
<evidence type="ECO:0000313" key="2">
    <source>
        <dbReference type="EMBL" id="SPO00289.1"/>
    </source>
</evidence>
<feature type="transmembrane region" description="Helical" evidence="1">
    <location>
        <begin position="287"/>
        <end position="308"/>
    </location>
</feature>
<accession>A0AAE8STP5</accession>